<evidence type="ECO:0000256" key="7">
    <source>
        <dbReference type="ARBA" id="ARBA00023136"/>
    </source>
</evidence>
<accession>K8P5R6</accession>
<dbReference type="GO" id="GO:0042910">
    <property type="term" value="F:xenobiotic transmembrane transporter activity"/>
    <property type="evidence" value="ECO:0007669"/>
    <property type="project" value="InterPro"/>
</dbReference>
<evidence type="ECO:0000256" key="3">
    <source>
        <dbReference type="ARBA" id="ARBA00022448"/>
    </source>
</evidence>
<feature type="transmembrane region" description="Helical" evidence="8">
    <location>
        <begin position="53"/>
        <end position="76"/>
    </location>
</feature>
<dbReference type="HOGENOM" id="CLU_001265_47_1_5"/>
<evidence type="ECO:0000313" key="11">
    <source>
        <dbReference type="Proteomes" id="UP000001096"/>
    </source>
</evidence>
<feature type="transmembrane region" description="Helical" evidence="8">
    <location>
        <begin position="20"/>
        <end position="41"/>
    </location>
</feature>
<dbReference type="NCBIfam" id="TIGR00710">
    <property type="entry name" value="efflux_Bcr_CflA"/>
    <property type="match status" value="1"/>
</dbReference>
<dbReference type="GO" id="GO:0005886">
    <property type="term" value="C:plasma membrane"/>
    <property type="evidence" value="ECO:0007669"/>
    <property type="project" value="UniProtKB-SubCell"/>
</dbReference>
<dbReference type="EMBL" id="AGWX01000004">
    <property type="protein sequence ID" value="EKS36796.1"/>
    <property type="molecule type" value="Genomic_DNA"/>
</dbReference>
<dbReference type="AlphaFoldDB" id="K8P5R6"/>
<keyword evidence="8" id="KW-0997">Cell inner membrane</keyword>
<dbReference type="Proteomes" id="UP000001096">
    <property type="component" value="Unassembled WGS sequence"/>
</dbReference>
<dbReference type="Gene3D" id="1.20.1720.10">
    <property type="entry name" value="Multidrug resistance protein D"/>
    <property type="match status" value="1"/>
</dbReference>
<proteinExistence type="inferred from homology"/>
<evidence type="ECO:0000259" key="9">
    <source>
        <dbReference type="PROSITE" id="PS50850"/>
    </source>
</evidence>
<keyword evidence="6 8" id="KW-1133">Transmembrane helix</keyword>
<feature type="transmembrane region" description="Helical" evidence="8">
    <location>
        <begin position="355"/>
        <end position="375"/>
    </location>
</feature>
<protein>
    <recommendedName>
        <fullName evidence="8">Bcr/CflA family efflux transporter</fullName>
    </recommendedName>
</protein>
<dbReference type="Pfam" id="PF07690">
    <property type="entry name" value="MFS_1"/>
    <property type="match status" value="1"/>
</dbReference>
<keyword evidence="5 8" id="KW-0812">Transmembrane</keyword>
<comment type="subcellular location">
    <subcellularLocation>
        <location evidence="8">Cell inner membrane</location>
        <topology evidence="8">Multi-pass membrane protein</topology>
    </subcellularLocation>
    <subcellularLocation>
        <location evidence="1">Cell membrane</location>
        <topology evidence="1">Multi-pass membrane protein</topology>
    </subcellularLocation>
</comment>
<dbReference type="PANTHER" id="PTHR42718">
    <property type="entry name" value="MAJOR FACILITATOR SUPERFAMILY MULTIDRUG TRANSPORTER MFSC"/>
    <property type="match status" value="1"/>
</dbReference>
<evidence type="ECO:0000313" key="10">
    <source>
        <dbReference type="EMBL" id="EKS36796.1"/>
    </source>
</evidence>
<evidence type="ECO:0000256" key="5">
    <source>
        <dbReference type="ARBA" id="ARBA00022692"/>
    </source>
</evidence>
<keyword evidence="11" id="KW-1185">Reference proteome</keyword>
<evidence type="ECO:0000256" key="2">
    <source>
        <dbReference type="ARBA" id="ARBA00006236"/>
    </source>
</evidence>
<evidence type="ECO:0000256" key="4">
    <source>
        <dbReference type="ARBA" id="ARBA00022475"/>
    </source>
</evidence>
<keyword evidence="7 8" id="KW-0472">Membrane</keyword>
<dbReference type="CDD" id="cd17320">
    <property type="entry name" value="MFS_MdfA_MDR_like"/>
    <property type="match status" value="1"/>
</dbReference>
<keyword evidence="3 8" id="KW-0813">Transport</keyword>
<feature type="domain" description="Major facilitator superfamily (MFS) profile" evidence="9">
    <location>
        <begin position="22"/>
        <end position="404"/>
    </location>
</feature>
<comment type="caution">
    <text evidence="10">The sequence shown here is derived from an EMBL/GenBank/DDBJ whole genome shotgun (WGS) entry which is preliminary data.</text>
</comment>
<feature type="transmembrane region" description="Helical" evidence="8">
    <location>
        <begin position="88"/>
        <end position="107"/>
    </location>
</feature>
<dbReference type="PATRIC" id="fig|883078.3.peg.3325"/>
<keyword evidence="4" id="KW-1003">Cell membrane</keyword>
<feature type="transmembrane region" description="Helical" evidence="8">
    <location>
        <begin position="320"/>
        <end position="343"/>
    </location>
</feature>
<dbReference type="GO" id="GO:1990961">
    <property type="term" value="P:xenobiotic detoxification by transmembrane export across the plasma membrane"/>
    <property type="evidence" value="ECO:0007669"/>
    <property type="project" value="InterPro"/>
</dbReference>
<dbReference type="PROSITE" id="PS50850">
    <property type="entry name" value="MFS"/>
    <property type="match status" value="1"/>
</dbReference>
<evidence type="ECO:0000256" key="8">
    <source>
        <dbReference type="RuleBase" id="RU365088"/>
    </source>
</evidence>
<feature type="transmembrane region" description="Helical" evidence="8">
    <location>
        <begin position="217"/>
        <end position="244"/>
    </location>
</feature>
<feature type="transmembrane region" description="Helical" evidence="8">
    <location>
        <begin position="146"/>
        <end position="166"/>
    </location>
</feature>
<comment type="similarity">
    <text evidence="2 8">Belongs to the major facilitator superfamily. Bcr/CmlA family.</text>
</comment>
<dbReference type="PANTHER" id="PTHR42718:SF9">
    <property type="entry name" value="MAJOR FACILITATOR SUPERFAMILY MULTIDRUG TRANSPORTER MFSC"/>
    <property type="match status" value="1"/>
</dbReference>
<feature type="transmembrane region" description="Helical" evidence="8">
    <location>
        <begin position="381"/>
        <end position="399"/>
    </location>
</feature>
<dbReference type="InterPro" id="IPR020846">
    <property type="entry name" value="MFS_dom"/>
</dbReference>
<evidence type="ECO:0000256" key="6">
    <source>
        <dbReference type="ARBA" id="ARBA00022989"/>
    </source>
</evidence>
<sequence length="404" mass="41974">MTIMNIGGDELTSTRKTSSLARISVLAALAAVGSFATNILLPSLPSMAKALNVSTAAVSSTISVYLAVFAVGQLIVGPLSDRYGRWKPVMFGLGIFVLGSIWCEFSTTLPMMLVGRTIQALGACAASVLSRAIARDLLSGEDLTKALAFIMVAMSAAPGFSPLIGGFLDATTGWRSEFLVVGLFGAAVAFCYFRYVGETHRPDGKISIQLSAILRGYWGLLTDLRFIAPAGAMGLYMGALFAMFSVSPRVLIDGLGFSPIQVGTFFATTVLAVFASGMAAPRVALRLGHARATIIGLAIATLGGLTLLAAHWTAPSIWTYFIPVMVFLTGFGMVAPLVTATALQPFGDRAGLASALLGFLQMAGASIGVVLTASIASPTLAVGVVQAALTMLGLILYLAGERRA</sequence>
<feature type="transmembrane region" description="Helical" evidence="8">
    <location>
        <begin position="256"/>
        <end position="280"/>
    </location>
</feature>
<dbReference type="InterPro" id="IPR004812">
    <property type="entry name" value="Efflux_drug-R_Bcr/CmlA"/>
</dbReference>
<organism evidence="10 11">
    <name type="scientific">Afipia broomeae ATCC 49717</name>
    <dbReference type="NCBI Taxonomy" id="883078"/>
    <lineage>
        <taxon>Bacteria</taxon>
        <taxon>Pseudomonadati</taxon>
        <taxon>Pseudomonadota</taxon>
        <taxon>Alphaproteobacteria</taxon>
        <taxon>Hyphomicrobiales</taxon>
        <taxon>Nitrobacteraceae</taxon>
        <taxon>Afipia</taxon>
    </lineage>
</organism>
<feature type="transmembrane region" description="Helical" evidence="8">
    <location>
        <begin position="292"/>
        <end position="314"/>
    </location>
</feature>
<dbReference type="InterPro" id="IPR036259">
    <property type="entry name" value="MFS_trans_sf"/>
</dbReference>
<evidence type="ECO:0000256" key="1">
    <source>
        <dbReference type="ARBA" id="ARBA00004651"/>
    </source>
</evidence>
<feature type="transmembrane region" description="Helical" evidence="8">
    <location>
        <begin position="113"/>
        <end position="134"/>
    </location>
</feature>
<feature type="transmembrane region" description="Helical" evidence="8">
    <location>
        <begin position="178"/>
        <end position="196"/>
    </location>
</feature>
<gene>
    <name evidence="10" type="ORF">HMPREF9695_03214</name>
</gene>
<dbReference type="RefSeq" id="WP_006021917.1">
    <property type="nucleotide sequence ID" value="NZ_KB375283.1"/>
</dbReference>
<dbReference type="InterPro" id="IPR011701">
    <property type="entry name" value="MFS"/>
</dbReference>
<dbReference type="eggNOG" id="COG2814">
    <property type="taxonomic scope" value="Bacteria"/>
</dbReference>
<reference evidence="10 11" key="1">
    <citation type="submission" date="2012-04" db="EMBL/GenBank/DDBJ databases">
        <title>The Genome Sequence of Afipia broomeae ATCC 49717.</title>
        <authorList>
            <consortium name="The Broad Institute Genome Sequencing Platform"/>
            <person name="Earl A."/>
            <person name="Ward D."/>
            <person name="Feldgarden M."/>
            <person name="Gevers D."/>
            <person name="Huys G."/>
            <person name="Walker B."/>
            <person name="Young S.K."/>
            <person name="Zeng Q."/>
            <person name="Gargeya S."/>
            <person name="Fitzgerald M."/>
            <person name="Haas B."/>
            <person name="Abouelleil A."/>
            <person name="Alvarado L."/>
            <person name="Arachchi H.M."/>
            <person name="Berlin A."/>
            <person name="Chapman S.B."/>
            <person name="Goldberg J."/>
            <person name="Griggs A."/>
            <person name="Gujja S."/>
            <person name="Hansen M."/>
            <person name="Howarth C."/>
            <person name="Imamovic A."/>
            <person name="Larimer J."/>
            <person name="McCowen C."/>
            <person name="Montmayeur A."/>
            <person name="Murphy C."/>
            <person name="Neiman D."/>
            <person name="Pearson M."/>
            <person name="Priest M."/>
            <person name="Roberts A."/>
            <person name="Saif S."/>
            <person name="Shea T."/>
            <person name="Sisk P."/>
            <person name="Sykes S."/>
            <person name="Wortman J."/>
            <person name="Nusbaum C."/>
            <person name="Birren B."/>
        </authorList>
    </citation>
    <scope>NUCLEOTIDE SEQUENCE [LARGE SCALE GENOMIC DNA]</scope>
    <source>
        <strain evidence="10 11">ATCC 49717</strain>
    </source>
</reference>
<name>K8P5R6_9BRAD</name>
<dbReference type="SUPFAM" id="SSF103473">
    <property type="entry name" value="MFS general substrate transporter"/>
    <property type="match status" value="1"/>
</dbReference>